<dbReference type="Gene3D" id="3.30.420.10">
    <property type="entry name" value="Ribonuclease H-like superfamily/Ribonuclease H"/>
    <property type="match status" value="1"/>
</dbReference>
<proteinExistence type="predicted"/>
<gene>
    <name evidence="2" type="ORF">JOF56_009698</name>
</gene>
<dbReference type="Proteomes" id="UP001519332">
    <property type="component" value="Unassembled WGS sequence"/>
</dbReference>
<evidence type="ECO:0000313" key="2">
    <source>
        <dbReference type="EMBL" id="MBP2329313.1"/>
    </source>
</evidence>
<dbReference type="InterPro" id="IPR001584">
    <property type="entry name" value="Integrase_cat-core"/>
</dbReference>
<feature type="domain" description="Integrase catalytic" evidence="1">
    <location>
        <begin position="105"/>
        <end position="272"/>
    </location>
</feature>
<dbReference type="SUPFAM" id="SSF46689">
    <property type="entry name" value="Homeodomain-like"/>
    <property type="match status" value="1"/>
</dbReference>
<name>A0ABS4TY31_9PSEU</name>
<dbReference type="EMBL" id="JAGINW010000001">
    <property type="protein sequence ID" value="MBP2329313.1"/>
    <property type="molecule type" value="Genomic_DNA"/>
</dbReference>
<evidence type="ECO:0000259" key="1">
    <source>
        <dbReference type="PROSITE" id="PS50994"/>
    </source>
</evidence>
<reference evidence="2 3" key="1">
    <citation type="submission" date="2021-03" db="EMBL/GenBank/DDBJ databases">
        <title>Sequencing the genomes of 1000 actinobacteria strains.</title>
        <authorList>
            <person name="Klenk H.-P."/>
        </authorList>
    </citation>
    <scope>NUCLEOTIDE SEQUENCE [LARGE SCALE GENOMIC DNA]</scope>
    <source>
        <strain evidence="2 3">DSM 46670</strain>
    </source>
</reference>
<organism evidence="2 3">
    <name type="scientific">Kibdelosporangium banguiense</name>
    <dbReference type="NCBI Taxonomy" id="1365924"/>
    <lineage>
        <taxon>Bacteria</taxon>
        <taxon>Bacillati</taxon>
        <taxon>Actinomycetota</taxon>
        <taxon>Actinomycetes</taxon>
        <taxon>Pseudonocardiales</taxon>
        <taxon>Pseudonocardiaceae</taxon>
        <taxon>Kibdelosporangium</taxon>
    </lineage>
</organism>
<dbReference type="SUPFAM" id="SSF53098">
    <property type="entry name" value="Ribonuclease H-like"/>
    <property type="match status" value="1"/>
</dbReference>
<dbReference type="InterPro" id="IPR012337">
    <property type="entry name" value="RNaseH-like_sf"/>
</dbReference>
<comment type="caution">
    <text evidence="2">The sequence shown here is derived from an EMBL/GenBank/DDBJ whole genome shotgun (WGS) entry which is preliminary data.</text>
</comment>
<dbReference type="PROSITE" id="PS50994">
    <property type="entry name" value="INTEGRASE"/>
    <property type="match status" value="1"/>
</dbReference>
<dbReference type="InterPro" id="IPR009057">
    <property type="entry name" value="Homeodomain-like_sf"/>
</dbReference>
<sequence length="297" mass="34141">MPGYFPRPLRNYRIVTPGTLLRWHRKLIAARWRQPKPQGRPPIGDELTALIVRLARENRTWGVVRIQGELRRLGHRVAASTIRKILRANGVPPSTRRGDTWRTFLRAQADSLLAIDFFHIDTVTLKRLYVAFVIEIKTRRVHLFGITEHPNTDWVVQVARELTSDLEAAGHQFRHLIRDRDEAKFGTAFDAIFTSIGIQILLTAPQAPRMNAFAERWISSARRECTDRILITGEKHLHHVLDIYVAHHNAGRSHQGNKMRLRAPNDEPNTIPFPAQIDTIRRQQCLGGLLNEYRPAA</sequence>
<keyword evidence="3" id="KW-1185">Reference proteome</keyword>
<dbReference type="InterPro" id="IPR036397">
    <property type="entry name" value="RNaseH_sf"/>
</dbReference>
<dbReference type="RefSeq" id="WP_245378710.1">
    <property type="nucleotide sequence ID" value="NZ_JAGINW010000001.1"/>
</dbReference>
<evidence type="ECO:0000313" key="3">
    <source>
        <dbReference type="Proteomes" id="UP001519332"/>
    </source>
</evidence>
<accession>A0ABS4TY31</accession>
<protein>
    <submittedName>
        <fullName evidence="2">Transposase InsO family protein</fullName>
    </submittedName>
</protein>
<dbReference type="Pfam" id="PF13683">
    <property type="entry name" value="rve_3"/>
    <property type="match status" value="1"/>
</dbReference>